<gene>
    <name evidence="1" type="ORF">HDF16_004963</name>
</gene>
<reference evidence="1 2" key="1">
    <citation type="submission" date="2020-08" db="EMBL/GenBank/DDBJ databases">
        <title>Genomic Encyclopedia of Type Strains, Phase IV (KMG-V): Genome sequencing to study the core and pangenomes of soil and plant-associated prokaryotes.</title>
        <authorList>
            <person name="Whitman W."/>
        </authorList>
    </citation>
    <scope>NUCLEOTIDE SEQUENCE [LARGE SCALE GENOMIC DNA]</scope>
    <source>
        <strain evidence="1 2">M8UP14</strain>
    </source>
</reference>
<comment type="caution">
    <text evidence="1">The sequence shown here is derived from an EMBL/GenBank/DDBJ whole genome shotgun (WGS) entry which is preliminary data.</text>
</comment>
<protein>
    <submittedName>
        <fullName evidence="1">ATP-dependent DNA ligase</fullName>
    </submittedName>
</protein>
<dbReference type="GO" id="GO:0016874">
    <property type="term" value="F:ligase activity"/>
    <property type="evidence" value="ECO:0007669"/>
    <property type="project" value="UniProtKB-KW"/>
</dbReference>
<accession>A0A7W8E622</accession>
<name>A0A7W8E622_9BACT</name>
<sequence length="73" mass="8283">MSATIDKKDTQNIGFIESMECLAVPLIPEGPEWTYEIKLDGFRLEAVKDASETTLFSRRGNILNQKFLTLLPH</sequence>
<organism evidence="1 2">
    <name type="scientific">Granulicella aggregans</name>
    <dbReference type="NCBI Taxonomy" id="474949"/>
    <lineage>
        <taxon>Bacteria</taxon>
        <taxon>Pseudomonadati</taxon>
        <taxon>Acidobacteriota</taxon>
        <taxon>Terriglobia</taxon>
        <taxon>Terriglobales</taxon>
        <taxon>Acidobacteriaceae</taxon>
        <taxon>Granulicella</taxon>
    </lineage>
</organism>
<dbReference type="Gene3D" id="3.30.470.30">
    <property type="entry name" value="DNA ligase/mRNA capping enzyme"/>
    <property type="match status" value="1"/>
</dbReference>
<keyword evidence="2" id="KW-1185">Reference proteome</keyword>
<evidence type="ECO:0000313" key="2">
    <source>
        <dbReference type="Proteomes" id="UP000540989"/>
    </source>
</evidence>
<evidence type="ECO:0000313" key="1">
    <source>
        <dbReference type="EMBL" id="MBB5060227.1"/>
    </source>
</evidence>
<dbReference type="SUPFAM" id="SSF56091">
    <property type="entry name" value="DNA ligase/mRNA capping enzyme, catalytic domain"/>
    <property type="match status" value="1"/>
</dbReference>
<dbReference type="Proteomes" id="UP000540989">
    <property type="component" value="Unassembled WGS sequence"/>
</dbReference>
<dbReference type="AlphaFoldDB" id="A0A7W8E622"/>
<keyword evidence="1" id="KW-0436">Ligase</keyword>
<dbReference type="EMBL" id="JACHIP010000010">
    <property type="protein sequence ID" value="MBB5060227.1"/>
    <property type="molecule type" value="Genomic_DNA"/>
</dbReference>
<proteinExistence type="predicted"/>
<dbReference type="RefSeq" id="WP_184222375.1">
    <property type="nucleotide sequence ID" value="NZ_JACHIP010000010.1"/>
</dbReference>